<reference evidence="1 2" key="1">
    <citation type="submission" date="2020-05" db="EMBL/GenBank/DDBJ databases">
        <title>Novel Mycoplasma species detected in Mirounga angustirostris (northern elephant seal) from the USA.</title>
        <authorList>
            <person name="Volokhov D.V."/>
        </authorList>
    </citation>
    <scope>NUCLEOTIDE SEQUENCE [LARGE SCALE GENOMIC DNA]</scope>
    <source>
        <strain evidence="1 2">Mirounga ES2806-GEN</strain>
    </source>
</reference>
<evidence type="ECO:0000313" key="1">
    <source>
        <dbReference type="EMBL" id="QJR43491.1"/>
    </source>
</evidence>
<dbReference type="NCBIfam" id="NF045832">
    <property type="entry name" value="restrict_HpyAIV"/>
    <property type="match status" value="1"/>
</dbReference>
<dbReference type="RefSeq" id="WP_171111291.1">
    <property type="nucleotide sequence ID" value="NZ_CP053096.1"/>
</dbReference>
<dbReference type="AlphaFoldDB" id="A0A6M4JFL0"/>
<dbReference type="KEGG" id="mmir:HLA87_01665"/>
<sequence length="304" mass="35470">MDYTSFELRLKQLLMNGNGPKLLLKLLESPFRFNSKLHPFNVLTKMEQSFLRTQENKYYKFIIECGEFVLNEAEVEHVENSYCLNYVDTSKIEAWDGENLTPEDIVNASEIIKFRAPLAFKNKDNTKLSLVFPKKRDIGSKNEVGKTIEMFTKRIKALRANDKTPKVEILIWFVDSLYTRNEEQYKEAFRAVNTEESIVDVKYGSELFDEFNLRTQWDEIESYIANFKNQNLDFFLKMPDLNNDPETFEFMVGLSNSAWEKLSSDNPDMVLLRNLIFGDEGDNSYSRASHMRNSKLVESVSEVS</sequence>
<dbReference type="EMBL" id="CP053096">
    <property type="protein sequence ID" value="QJR43491.1"/>
    <property type="molecule type" value="Genomic_DNA"/>
</dbReference>
<organism evidence="1 2">
    <name type="scientific">Mycoplasma miroungigenitalium</name>
    <dbReference type="NCBI Taxonomy" id="754515"/>
    <lineage>
        <taxon>Bacteria</taxon>
        <taxon>Bacillati</taxon>
        <taxon>Mycoplasmatota</taxon>
        <taxon>Mollicutes</taxon>
        <taxon>Mycoplasmataceae</taxon>
        <taxon>Mycoplasma</taxon>
    </lineage>
</organism>
<evidence type="ECO:0000313" key="2">
    <source>
        <dbReference type="Proteomes" id="UP000500686"/>
    </source>
</evidence>
<gene>
    <name evidence="1" type="ORF">HLA87_01665</name>
</gene>
<protein>
    <submittedName>
        <fullName evidence="1">Uncharacterized protein</fullName>
    </submittedName>
</protein>
<dbReference type="Proteomes" id="UP000500686">
    <property type="component" value="Chromosome"/>
</dbReference>
<dbReference type="InterPro" id="IPR054784">
    <property type="entry name" value="HpyAIV-type_restriction_enz"/>
</dbReference>
<accession>A0A6M4JFL0</accession>
<name>A0A6M4JFL0_9MOLU</name>
<keyword evidence="2" id="KW-1185">Reference proteome</keyword>
<proteinExistence type="predicted"/>